<accession>A0A9P7ZXX5</accession>
<keyword evidence="9" id="KW-1208">Phospholipid metabolism</keyword>
<evidence type="ECO:0000256" key="12">
    <source>
        <dbReference type="SAM" id="MobiDB-lite"/>
    </source>
</evidence>
<dbReference type="Pfam" id="PF02666">
    <property type="entry name" value="PS_Dcarbxylase"/>
    <property type="match status" value="1"/>
</dbReference>
<evidence type="ECO:0000256" key="8">
    <source>
        <dbReference type="ARBA" id="ARBA00023239"/>
    </source>
</evidence>
<keyword evidence="7" id="KW-0594">Phospholipid biosynthesis</keyword>
<dbReference type="Pfam" id="PF00169">
    <property type="entry name" value="PH"/>
    <property type="match status" value="2"/>
</dbReference>
<dbReference type="PROSITE" id="PS50003">
    <property type="entry name" value="PH_DOMAIN"/>
    <property type="match status" value="2"/>
</dbReference>
<evidence type="ECO:0000259" key="13">
    <source>
        <dbReference type="PROSITE" id="PS50003"/>
    </source>
</evidence>
<dbReference type="PANTHER" id="PTHR10067">
    <property type="entry name" value="PHOSPHATIDYLSERINE DECARBOXYLASE"/>
    <property type="match status" value="1"/>
</dbReference>
<dbReference type="SUPFAM" id="SSF50729">
    <property type="entry name" value="PH domain-like"/>
    <property type="match status" value="2"/>
</dbReference>
<evidence type="ECO:0000256" key="5">
    <source>
        <dbReference type="ARBA" id="ARBA00022793"/>
    </source>
</evidence>
<keyword evidence="10" id="KW-0670">Pyruvate</keyword>
<feature type="region of interest" description="Disordered" evidence="12">
    <location>
        <begin position="1119"/>
        <end position="1152"/>
    </location>
</feature>
<reference evidence="14" key="1">
    <citation type="submission" date="2021-07" db="EMBL/GenBank/DDBJ databases">
        <title>Draft genome of Mortierella alpina, strain LL118, isolated from an aspen leaf litter sample.</title>
        <authorList>
            <person name="Yang S."/>
            <person name="Vinatzer B.A."/>
        </authorList>
    </citation>
    <scope>NUCLEOTIDE SEQUENCE</scope>
    <source>
        <strain evidence="14">LL118</strain>
    </source>
</reference>
<feature type="region of interest" description="Disordered" evidence="12">
    <location>
        <begin position="1095"/>
        <end position="1114"/>
    </location>
</feature>
<keyword evidence="8" id="KW-0456">Lyase</keyword>
<evidence type="ECO:0000256" key="6">
    <source>
        <dbReference type="ARBA" id="ARBA00023098"/>
    </source>
</evidence>
<evidence type="ECO:0000313" key="15">
    <source>
        <dbReference type="Proteomes" id="UP000717515"/>
    </source>
</evidence>
<feature type="domain" description="PH" evidence="13">
    <location>
        <begin position="969"/>
        <end position="1066"/>
    </location>
</feature>
<evidence type="ECO:0000256" key="9">
    <source>
        <dbReference type="ARBA" id="ARBA00023264"/>
    </source>
</evidence>
<feature type="compositionally biased region" description="Acidic residues" evidence="12">
    <location>
        <begin position="1100"/>
        <end position="1109"/>
    </location>
</feature>
<dbReference type="Proteomes" id="UP000717515">
    <property type="component" value="Unassembled WGS sequence"/>
</dbReference>
<dbReference type="InterPro" id="IPR011993">
    <property type="entry name" value="PH-like_dom_sf"/>
</dbReference>
<protein>
    <recommendedName>
        <fullName evidence="3">phosphatidylserine decarboxylase</fullName>
        <ecNumber evidence="3">4.1.1.65</ecNumber>
    </recommendedName>
</protein>
<dbReference type="EC" id="4.1.1.65" evidence="3"/>
<dbReference type="GO" id="GO:0046474">
    <property type="term" value="P:glycerophospholipid biosynthetic process"/>
    <property type="evidence" value="ECO:0007669"/>
    <property type="project" value="UniProtKB-ARBA"/>
</dbReference>
<proteinExistence type="predicted"/>
<evidence type="ECO:0000256" key="2">
    <source>
        <dbReference type="ARBA" id="ARBA00005189"/>
    </source>
</evidence>
<comment type="pathway">
    <text evidence="2">Lipid metabolism.</text>
</comment>
<name>A0A9P7ZXX5_MORAP</name>
<dbReference type="GO" id="GO:0004609">
    <property type="term" value="F:phosphatidylserine decarboxylase activity"/>
    <property type="evidence" value="ECO:0007669"/>
    <property type="project" value="UniProtKB-EC"/>
</dbReference>
<comment type="cofactor">
    <cofactor evidence="1">
        <name>pyruvate</name>
        <dbReference type="ChEBI" id="CHEBI:15361"/>
    </cofactor>
</comment>
<keyword evidence="6" id="KW-0443">Lipid metabolism</keyword>
<dbReference type="AlphaFoldDB" id="A0A9P7ZXX5"/>
<evidence type="ECO:0000256" key="7">
    <source>
        <dbReference type="ARBA" id="ARBA00023209"/>
    </source>
</evidence>
<comment type="caution">
    <text evidence="14">The sequence shown here is derived from an EMBL/GenBank/DDBJ whole genome shotgun (WGS) entry which is preliminary data.</text>
</comment>
<evidence type="ECO:0000256" key="11">
    <source>
        <dbReference type="ARBA" id="ARBA00024326"/>
    </source>
</evidence>
<evidence type="ECO:0000256" key="3">
    <source>
        <dbReference type="ARBA" id="ARBA00012243"/>
    </source>
</evidence>
<evidence type="ECO:0000256" key="10">
    <source>
        <dbReference type="ARBA" id="ARBA00023317"/>
    </source>
</evidence>
<dbReference type="InterPro" id="IPR033177">
    <property type="entry name" value="PSD-B"/>
</dbReference>
<evidence type="ECO:0000256" key="4">
    <source>
        <dbReference type="ARBA" id="ARBA00022516"/>
    </source>
</evidence>
<evidence type="ECO:0000313" key="14">
    <source>
        <dbReference type="EMBL" id="KAG9320688.1"/>
    </source>
</evidence>
<dbReference type="InterPro" id="IPR001849">
    <property type="entry name" value="PH_domain"/>
</dbReference>
<gene>
    <name evidence="14" type="ORF">KVV02_003956</name>
</gene>
<dbReference type="PANTHER" id="PTHR10067:SF17">
    <property type="entry name" value="PHOSPHATIDYLSERINE DECARBOXYLASE PROENZYME 2"/>
    <property type="match status" value="1"/>
</dbReference>
<dbReference type="InterPro" id="IPR003817">
    <property type="entry name" value="PS_Dcarbxylase"/>
</dbReference>
<organism evidence="14 15">
    <name type="scientific">Mortierella alpina</name>
    <name type="common">Oleaginous fungus</name>
    <name type="synonym">Mortierella renispora</name>
    <dbReference type="NCBI Taxonomy" id="64518"/>
    <lineage>
        <taxon>Eukaryota</taxon>
        <taxon>Fungi</taxon>
        <taxon>Fungi incertae sedis</taxon>
        <taxon>Mucoromycota</taxon>
        <taxon>Mortierellomycotina</taxon>
        <taxon>Mortierellomycetes</taxon>
        <taxon>Mortierellales</taxon>
        <taxon>Mortierellaceae</taxon>
        <taxon>Mortierella</taxon>
    </lineage>
</organism>
<keyword evidence="4" id="KW-0444">Lipid biosynthesis</keyword>
<feature type="domain" description="PH" evidence="13">
    <location>
        <begin position="638"/>
        <end position="733"/>
    </location>
</feature>
<keyword evidence="5" id="KW-0210">Decarboxylase</keyword>
<sequence>MLQAMLKSISTTFKDKLARSGLERVQTTTTTEIIDPKTTTITTTTVTESLSETAIEEDDSERGVSRLAVKSDDEKAHAVIHDKEAQPLSESRGVRHGLKRILETITRKEDTTITTIQERPGAITVDSQGSTSTVSFTARSIAVDSASPSSAVSYPGTINARFVKDQSNRQSMDGLRHALKASIEKSSATNRSGRLFEGGILTSANSKRWFHATLPINWIQKLSSEHHFGNYVITCRKAGTKTWEDMPIYARIGMHLLFACMLDHKLLKTHQIQHLFSSSSIKQGKHFDAPESVAQITHFIKTYKLDLSELLQPDLKQYKSFNEFFYRKLRPDARPVHGQHDPNIIVSSADCRLCVFESISAATQVWIKGKSFSVEHLIQDKELAEQFEGGSIALFRLAPQDYHRFHSPVTGQIAKEPVKIDGTYLTVNPMAVNEDLDVFTENVRKVTVIELEQGSGLENAKFDQAVFVSIGALLVGSIVLTGAKEPGGRVLKGDELGYFAYGGSTCILLFKAGAVQFDEDLVASSQQGVETLVRMGERIGARAYEAPFSVLLHTSAPAGLGRYIHNMEQALGRVTEEIINEEDGRITIDASPACSETTATTAIIPQTSDETDDPCYDSDAENPCEWASVSKGTLQDGQIIKAGYLMKKGERLKIWKRKWFVLRTSKLAYYKDNKEYELLRIIDIRDVHRAAEVPVKHKSGVFVILTPRRIFTLQANDVSEMRDWVHAINQAKIHFEFTASSSDLDSSAGSTVQLGIPQLQYQQQQEQPHQSNDERANRQSMFGVLLPKRQLHTTLSLADPDLLGKGKPILDKNGNAVSPLQAPAPNTSSSDWIPAPLALDWLGSQPVSSRRAAGLSLVTTGTQAMRISSPSSPRMEQVHAGDGLIVGSFSSGLSYTGTTAPTATASVPGTPSSPGNFGAEFFSTATDNNLSSGEEDIGDDPSVLEAGRLASEMNAPASGIVTGEQLESKVVRQGYLLKFGNKYKTWRKKWFVLRGDKLTYYKNMKEYQPHGIIPLTTIIDCLQTDPVSKSKQYCLRIVTAKRSFVCCAPDEDTLLQWLDVLHVECDRVAQEAHKEAVAEHQAHLAQQDVNALQHQLDGHDGDDDGDDETNTSPMGRAARMKKNFHSTQPRHSRTTSKSGDSGMGTQVRKVQSLESATASTGCTEAVEAATAPTVTFQIPVLPTLQQQSTADSHGPPSAMITRIHCE</sequence>
<dbReference type="FunFam" id="2.30.29.30:FF:000286">
    <property type="entry name" value="PH-protein kinase domain containing protein"/>
    <property type="match status" value="2"/>
</dbReference>
<evidence type="ECO:0000256" key="1">
    <source>
        <dbReference type="ARBA" id="ARBA00001928"/>
    </source>
</evidence>
<feature type="compositionally biased region" description="Basic residues" evidence="12">
    <location>
        <begin position="1119"/>
        <end position="1134"/>
    </location>
</feature>
<dbReference type="NCBIfam" id="TIGR00163">
    <property type="entry name" value="PS_decarb"/>
    <property type="match status" value="1"/>
</dbReference>
<dbReference type="SMART" id="SM00233">
    <property type="entry name" value="PH"/>
    <property type="match status" value="2"/>
</dbReference>
<dbReference type="Gene3D" id="2.30.29.30">
    <property type="entry name" value="Pleckstrin-homology domain (PH domain)/Phosphotyrosine-binding domain (PTB)"/>
    <property type="match status" value="2"/>
</dbReference>
<dbReference type="EMBL" id="JAIFTL010000267">
    <property type="protein sequence ID" value="KAG9320688.1"/>
    <property type="molecule type" value="Genomic_DNA"/>
</dbReference>
<comment type="pathway">
    <text evidence="11">Phospholipid metabolism; phosphatidylethanolamine biosynthesis.</text>
</comment>